<evidence type="ECO:0000313" key="2">
    <source>
        <dbReference type="Proteomes" id="UP000564378"/>
    </source>
</evidence>
<dbReference type="AlphaFoldDB" id="A0A842I135"/>
<dbReference type="GO" id="GO:0006260">
    <property type="term" value="P:DNA replication"/>
    <property type="evidence" value="ECO:0007669"/>
    <property type="project" value="InterPro"/>
</dbReference>
<dbReference type="GO" id="GO:0003677">
    <property type="term" value="F:DNA binding"/>
    <property type="evidence" value="ECO:0007669"/>
    <property type="project" value="InterPro"/>
</dbReference>
<dbReference type="EMBL" id="JACJVJ010000002">
    <property type="protein sequence ID" value="MBC2777890.1"/>
    <property type="molecule type" value="Genomic_DNA"/>
</dbReference>
<dbReference type="GO" id="GO:0003887">
    <property type="term" value="F:DNA-directed DNA polymerase activity"/>
    <property type="evidence" value="ECO:0007669"/>
    <property type="project" value="InterPro"/>
</dbReference>
<dbReference type="InterPro" id="IPR007459">
    <property type="entry name" value="DNA_pol3_chi"/>
</dbReference>
<dbReference type="Gene3D" id="3.40.50.10110">
    <property type="entry name" value="DNA polymerase III subunit chi"/>
    <property type="match status" value="1"/>
</dbReference>
<dbReference type="PANTHER" id="PTHR38767:SF1">
    <property type="entry name" value="DNA POLYMERASE III SUBUNIT CHI"/>
    <property type="match status" value="1"/>
</dbReference>
<protein>
    <submittedName>
        <fullName evidence="1">DNA polymerase III subunit chi</fullName>
    </submittedName>
</protein>
<dbReference type="RefSeq" id="WP_185801193.1">
    <property type="nucleotide sequence ID" value="NZ_JACJVJ010000002.1"/>
</dbReference>
<reference evidence="1 2" key="1">
    <citation type="submission" date="2020-08" db="EMBL/GenBank/DDBJ databases">
        <title>Draft genome sequence of Parasphingopyxis sp. GrpM-11.</title>
        <authorList>
            <person name="Oh J."/>
            <person name="Roh D.-H."/>
        </authorList>
    </citation>
    <scope>NUCLEOTIDE SEQUENCE [LARGE SCALE GENOMIC DNA]</scope>
    <source>
        <strain evidence="1 2">GrpM-11</strain>
    </source>
</reference>
<dbReference type="Pfam" id="PF04364">
    <property type="entry name" value="DNA_pol3_chi"/>
    <property type="match status" value="1"/>
</dbReference>
<gene>
    <name evidence="1" type="ORF">H6P80_09675</name>
</gene>
<proteinExistence type="predicted"/>
<name>A0A842I135_9SPHN</name>
<sequence length="145" mass="16217">MQVDFYQLAGTPIEKVVPQLATKVAETGERLLIVAAEDRLLDLLDEALWTHEAASFLPHGKAGAGSDAEQVVLLSDEPAAGNAARFVMLADGQWRDEALGFDRVFYLFDEAMLDDARSAWRSLMAKDSVEPRYWKQDHGRWRQGP</sequence>
<dbReference type="PANTHER" id="PTHR38767">
    <property type="entry name" value="DNA POLYMERASE III SUBUNIT CHI"/>
    <property type="match status" value="1"/>
</dbReference>
<organism evidence="1 2">
    <name type="scientific">Parasphingopyxis marina</name>
    <dbReference type="NCBI Taxonomy" id="2761622"/>
    <lineage>
        <taxon>Bacteria</taxon>
        <taxon>Pseudomonadati</taxon>
        <taxon>Pseudomonadota</taxon>
        <taxon>Alphaproteobacteria</taxon>
        <taxon>Sphingomonadales</taxon>
        <taxon>Sphingomonadaceae</taxon>
        <taxon>Parasphingopyxis</taxon>
    </lineage>
</organism>
<dbReference type="Proteomes" id="UP000564378">
    <property type="component" value="Unassembled WGS sequence"/>
</dbReference>
<dbReference type="InterPro" id="IPR036768">
    <property type="entry name" value="PolIII_chi_sf"/>
</dbReference>
<comment type="caution">
    <text evidence="1">The sequence shown here is derived from an EMBL/GenBank/DDBJ whole genome shotgun (WGS) entry which is preliminary data.</text>
</comment>
<keyword evidence="2" id="KW-1185">Reference proteome</keyword>
<accession>A0A842I135</accession>
<dbReference type="SUPFAM" id="SSF102400">
    <property type="entry name" value="DNA polymerase III chi subunit"/>
    <property type="match status" value="1"/>
</dbReference>
<evidence type="ECO:0000313" key="1">
    <source>
        <dbReference type="EMBL" id="MBC2777890.1"/>
    </source>
</evidence>
<dbReference type="GO" id="GO:0032298">
    <property type="term" value="P:positive regulation of DNA-templated DNA replication initiation"/>
    <property type="evidence" value="ECO:0007669"/>
    <property type="project" value="TreeGrafter"/>
</dbReference>